<feature type="compositionally biased region" description="Basic residues" evidence="1">
    <location>
        <begin position="460"/>
        <end position="470"/>
    </location>
</feature>
<reference evidence="2 3" key="1">
    <citation type="submission" date="2012-04" db="EMBL/GenBank/DDBJ databases">
        <title>The Genome Sequence of Saprolegnia declina VS20.</title>
        <authorList>
            <consortium name="The Broad Institute Genome Sequencing Platform"/>
            <person name="Russ C."/>
            <person name="Nusbaum C."/>
            <person name="Tyler B."/>
            <person name="van West P."/>
            <person name="Dieguez-Uribeondo J."/>
            <person name="de Bruijn I."/>
            <person name="Tripathy S."/>
            <person name="Jiang R."/>
            <person name="Young S.K."/>
            <person name="Zeng Q."/>
            <person name="Gargeya S."/>
            <person name="Fitzgerald M."/>
            <person name="Haas B."/>
            <person name="Abouelleil A."/>
            <person name="Alvarado L."/>
            <person name="Arachchi H.M."/>
            <person name="Berlin A."/>
            <person name="Chapman S.B."/>
            <person name="Goldberg J."/>
            <person name="Griggs A."/>
            <person name="Gujja S."/>
            <person name="Hansen M."/>
            <person name="Howarth C."/>
            <person name="Imamovic A."/>
            <person name="Larimer J."/>
            <person name="McCowen C."/>
            <person name="Montmayeur A."/>
            <person name="Murphy C."/>
            <person name="Neiman D."/>
            <person name="Pearson M."/>
            <person name="Priest M."/>
            <person name="Roberts A."/>
            <person name="Saif S."/>
            <person name="Shea T."/>
            <person name="Sisk P."/>
            <person name="Sykes S."/>
            <person name="Wortman J."/>
            <person name="Nusbaum C."/>
            <person name="Birren B."/>
        </authorList>
    </citation>
    <scope>NUCLEOTIDE SEQUENCE [LARGE SCALE GENOMIC DNA]</scope>
    <source>
        <strain evidence="2 3">VS20</strain>
    </source>
</reference>
<feature type="region of interest" description="Disordered" evidence="1">
    <location>
        <begin position="64"/>
        <end position="84"/>
    </location>
</feature>
<proteinExistence type="predicted"/>
<gene>
    <name evidence="2" type="ORF">SDRG_15031</name>
</gene>
<evidence type="ECO:0000313" key="2">
    <source>
        <dbReference type="EMBL" id="EQC27130.1"/>
    </source>
</evidence>
<dbReference type="VEuPathDB" id="FungiDB:SDRG_15031"/>
<evidence type="ECO:0000313" key="3">
    <source>
        <dbReference type="Proteomes" id="UP000030762"/>
    </source>
</evidence>
<dbReference type="OrthoDB" id="10487726at2759"/>
<evidence type="ECO:0000256" key="1">
    <source>
        <dbReference type="SAM" id="MobiDB-lite"/>
    </source>
</evidence>
<dbReference type="OMA" id="WNVPITH"/>
<accession>T0Q185</accession>
<feature type="region of interest" description="Disordered" evidence="1">
    <location>
        <begin position="406"/>
        <end position="470"/>
    </location>
</feature>
<feature type="region of interest" description="Disordered" evidence="1">
    <location>
        <begin position="279"/>
        <end position="298"/>
    </location>
</feature>
<dbReference type="InParanoid" id="T0Q185"/>
<dbReference type="AlphaFoldDB" id="T0Q185"/>
<feature type="compositionally biased region" description="Basic and acidic residues" evidence="1">
    <location>
        <begin position="406"/>
        <end position="419"/>
    </location>
</feature>
<organism evidence="2 3">
    <name type="scientific">Saprolegnia diclina (strain VS20)</name>
    <dbReference type="NCBI Taxonomy" id="1156394"/>
    <lineage>
        <taxon>Eukaryota</taxon>
        <taxon>Sar</taxon>
        <taxon>Stramenopiles</taxon>
        <taxon>Oomycota</taxon>
        <taxon>Saprolegniomycetes</taxon>
        <taxon>Saprolegniales</taxon>
        <taxon>Saprolegniaceae</taxon>
        <taxon>Saprolegnia</taxon>
    </lineage>
</organism>
<dbReference type="RefSeq" id="XP_008619416.1">
    <property type="nucleotide sequence ID" value="XM_008621194.1"/>
</dbReference>
<feature type="compositionally biased region" description="Polar residues" evidence="1">
    <location>
        <begin position="68"/>
        <end position="78"/>
    </location>
</feature>
<feature type="compositionally biased region" description="Basic and acidic residues" evidence="1">
    <location>
        <begin position="429"/>
        <end position="449"/>
    </location>
</feature>
<feature type="region of interest" description="Disordered" evidence="1">
    <location>
        <begin position="350"/>
        <end position="380"/>
    </location>
</feature>
<feature type="region of interest" description="Disordered" evidence="1">
    <location>
        <begin position="240"/>
        <end position="273"/>
    </location>
</feature>
<name>T0Q185_SAPDV</name>
<dbReference type="Proteomes" id="UP000030762">
    <property type="component" value="Unassembled WGS sequence"/>
</dbReference>
<dbReference type="GeneID" id="19955758"/>
<dbReference type="EMBL" id="JH767214">
    <property type="protein sequence ID" value="EQC27130.1"/>
    <property type="molecule type" value="Genomic_DNA"/>
</dbReference>
<protein>
    <submittedName>
        <fullName evidence="2">Uncharacterized protein</fullName>
    </submittedName>
</protein>
<sequence>MPSMFQTPALQRYLMWNVPITHAAMRKPAPRGAPTTPLAPQDLVTLVTLNITVLSIVHGARLDEHDSGPTSSSHLDNSQPHHRGVMPGVLTPLVASKSTMSAEAGRRPTLRQLRAACTPLPPVAAIETTATKKTMPTIVPVHDGGEQVTVAVDEAPAASMTDEDMQHSMTTDEPTPLEESTMIEPTMLTEPVTTTCCEDPKTLTADEPTRATTLDASTPTPAAPLDNAVVVSSIVAAPALSRDSTDEPDDEEKIAAEPIISAVATPTDDSNLSKEHLVADERSIAGSSTASEDGDDEADRVLSIKVKAPSVPAALPSPIAESTENDAPEPLFSMDLMSDLDDSDGWSVYASSECGTESESVTDTGRSRRRSRIPRPRDGVVQPELQPCLRRNNRSATSLAALEHKTARLESPARARGDVTNRLYNPSYHQERDSKLEQLRAQRELEECTFRPSTNGKPPAPRRRRHRMSI</sequence>
<keyword evidence="3" id="KW-1185">Reference proteome</keyword>
<feature type="compositionally biased region" description="Polar residues" evidence="1">
    <location>
        <begin position="350"/>
        <end position="364"/>
    </location>
</feature>